<dbReference type="GO" id="GO:0005886">
    <property type="term" value="C:plasma membrane"/>
    <property type="evidence" value="ECO:0007669"/>
    <property type="project" value="TreeGrafter"/>
</dbReference>
<dbReference type="SMART" id="SM00382">
    <property type="entry name" value="AAA"/>
    <property type="match status" value="1"/>
</dbReference>
<evidence type="ECO:0000256" key="5">
    <source>
        <dbReference type="ARBA" id="ARBA00038388"/>
    </source>
</evidence>
<comment type="similarity">
    <text evidence="5">Belongs to the ABC transporter superfamily. Macrolide exporter (TC 3.A.1.122) family.</text>
</comment>
<evidence type="ECO:0000256" key="1">
    <source>
        <dbReference type="ARBA" id="ARBA00022448"/>
    </source>
</evidence>
<dbReference type="InterPro" id="IPR027417">
    <property type="entry name" value="P-loop_NTPase"/>
</dbReference>
<evidence type="ECO:0000259" key="6">
    <source>
        <dbReference type="PROSITE" id="PS50893"/>
    </source>
</evidence>
<dbReference type="InterPro" id="IPR003593">
    <property type="entry name" value="AAA+_ATPase"/>
</dbReference>
<feature type="domain" description="ABC transporter" evidence="6">
    <location>
        <begin position="6"/>
        <end position="230"/>
    </location>
</feature>
<dbReference type="GO" id="GO:0005524">
    <property type="term" value="F:ATP binding"/>
    <property type="evidence" value="ECO:0007669"/>
    <property type="project" value="UniProtKB-KW"/>
</dbReference>
<keyword evidence="2" id="KW-0472">Membrane</keyword>
<dbReference type="Pfam" id="PF00005">
    <property type="entry name" value="ABC_tran"/>
    <property type="match status" value="1"/>
</dbReference>
<dbReference type="InterPro" id="IPR017871">
    <property type="entry name" value="ABC_transporter-like_CS"/>
</dbReference>
<comment type="caution">
    <text evidence="7">The sequence shown here is derived from an EMBL/GenBank/DDBJ whole genome shotgun (WGS) entry which is preliminary data.</text>
</comment>
<keyword evidence="4 7" id="KW-0067">ATP-binding</keyword>
<dbReference type="Gene3D" id="3.40.50.300">
    <property type="entry name" value="P-loop containing nucleotide triphosphate hydrolases"/>
    <property type="match status" value="1"/>
</dbReference>
<dbReference type="GO" id="GO:0016887">
    <property type="term" value="F:ATP hydrolysis activity"/>
    <property type="evidence" value="ECO:0007669"/>
    <property type="project" value="InterPro"/>
</dbReference>
<dbReference type="RefSeq" id="WP_347166258.1">
    <property type="nucleotide sequence ID" value="NZ_JBDNCH010000002.1"/>
</dbReference>
<evidence type="ECO:0000256" key="3">
    <source>
        <dbReference type="ARBA" id="ARBA00022741"/>
    </source>
</evidence>
<keyword evidence="2" id="KW-0997">Cell inner membrane</keyword>
<dbReference type="Proteomes" id="UP001428774">
    <property type="component" value="Unassembled WGS sequence"/>
</dbReference>
<dbReference type="InterPro" id="IPR017911">
    <property type="entry name" value="MacB-like_ATP-bd"/>
</dbReference>
<gene>
    <name evidence="7" type="ORF">ABFB10_09015</name>
</gene>
<keyword evidence="1" id="KW-0813">Transport</keyword>
<reference evidence="7 8" key="1">
    <citation type="submission" date="2024-05" db="EMBL/GenBank/DDBJ databases">
        <title>Genome sequence of Ponticoccus litoralis KCCM 90028.</title>
        <authorList>
            <person name="Kim J.M."/>
            <person name="Lee J.K."/>
            <person name="Choi B.J."/>
            <person name="Bayburt H."/>
            <person name="Baek J.H."/>
            <person name="Jeon C.O."/>
        </authorList>
    </citation>
    <scope>NUCLEOTIDE SEQUENCE [LARGE SCALE GENOMIC DNA]</scope>
    <source>
        <strain evidence="7 8">KCCM 90028</strain>
    </source>
</reference>
<dbReference type="CDD" id="cd03255">
    <property type="entry name" value="ABC_MJ0796_LolCDE_FtsE"/>
    <property type="match status" value="1"/>
</dbReference>
<dbReference type="FunFam" id="3.40.50.300:FF:000032">
    <property type="entry name" value="Export ABC transporter ATP-binding protein"/>
    <property type="match status" value="1"/>
</dbReference>
<dbReference type="PROSITE" id="PS00211">
    <property type="entry name" value="ABC_TRANSPORTER_1"/>
    <property type="match status" value="1"/>
</dbReference>
<sequence length="231" mass="24439">MTKPVLSLSDVTLRLKGNAGMLDILHGIDLDVQKGETIGLIGPSGSGKSSLLMVMGGLERATSGQVLALGQDLTAMNEDALARFRRDHMGVVFQSFHLIPTMTALENVATPLELAGHRDAFDRARAMLEGVGLAARADHYPSQMSGGEQQRVALARALAPEPDILLADEPTGNLDGANGAAIMDLLLGLSDHHGATLVLVTHAPELAERCDRVVRLRDGRIDGEAARQAAE</sequence>
<dbReference type="GO" id="GO:0022857">
    <property type="term" value="F:transmembrane transporter activity"/>
    <property type="evidence" value="ECO:0007669"/>
    <property type="project" value="TreeGrafter"/>
</dbReference>
<dbReference type="GO" id="GO:0098796">
    <property type="term" value="C:membrane protein complex"/>
    <property type="evidence" value="ECO:0007669"/>
    <property type="project" value="UniProtKB-ARBA"/>
</dbReference>
<evidence type="ECO:0000313" key="8">
    <source>
        <dbReference type="Proteomes" id="UP001428774"/>
    </source>
</evidence>
<dbReference type="SUPFAM" id="SSF52540">
    <property type="entry name" value="P-loop containing nucleoside triphosphate hydrolases"/>
    <property type="match status" value="1"/>
</dbReference>
<dbReference type="PANTHER" id="PTHR24220">
    <property type="entry name" value="IMPORT ATP-BINDING PROTEIN"/>
    <property type="match status" value="1"/>
</dbReference>
<proteinExistence type="inferred from homology"/>
<keyword evidence="8" id="KW-1185">Reference proteome</keyword>
<evidence type="ECO:0000256" key="4">
    <source>
        <dbReference type="ARBA" id="ARBA00022840"/>
    </source>
</evidence>
<dbReference type="InterPro" id="IPR015854">
    <property type="entry name" value="ABC_transpr_LolD-like"/>
</dbReference>
<evidence type="ECO:0000313" key="7">
    <source>
        <dbReference type="EMBL" id="MEN9061160.1"/>
    </source>
</evidence>
<protein>
    <submittedName>
        <fullName evidence="7">ABC transporter ATP-binding protein</fullName>
    </submittedName>
</protein>
<dbReference type="PROSITE" id="PS50893">
    <property type="entry name" value="ABC_TRANSPORTER_2"/>
    <property type="match status" value="1"/>
</dbReference>
<dbReference type="PANTHER" id="PTHR24220:SF659">
    <property type="entry name" value="TRANSPORTER, PUTATIVE-RELATED"/>
    <property type="match status" value="1"/>
</dbReference>
<dbReference type="EMBL" id="JBDNCH010000002">
    <property type="protein sequence ID" value="MEN9061160.1"/>
    <property type="molecule type" value="Genomic_DNA"/>
</dbReference>
<dbReference type="AlphaFoldDB" id="A0AAW9SI95"/>
<name>A0AAW9SI95_9RHOB</name>
<accession>A0AAW9SI95</accession>
<dbReference type="InterPro" id="IPR003439">
    <property type="entry name" value="ABC_transporter-like_ATP-bd"/>
</dbReference>
<evidence type="ECO:0000256" key="2">
    <source>
        <dbReference type="ARBA" id="ARBA00022519"/>
    </source>
</evidence>
<keyword evidence="3" id="KW-0547">Nucleotide-binding</keyword>
<keyword evidence="2" id="KW-1003">Cell membrane</keyword>
<organism evidence="7 8">
    <name type="scientific">Ponticoccus litoralis</name>
    <dbReference type="NCBI Taxonomy" id="422297"/>
    <lineage>
        <taxon>Bacteria</taxon>
        <taxon>Pseudomonadati</taxon>
        <taxon>Pseudomonadota</taxon>
        <taxon>Alphaproteobacteria</taxon>
        <taxon>Rhodobacterales</taxon>
        <taxon>Roseobacteraceae</taxon>
        <taxon>Ponticoccus</taxon>
    </lineage>
</organism>